<comment type="caution">
    <text evidence="2">The sequence shown here is derived from an EMBL/GenBank/DDBJ whole genome shotgun (WGS) entry which is preliminary data.</text>
</comment>
<dbReference type="EMBL" id="JAQQWM010000009">
    <property type="protein sequence ID" value="KAK8046860.1"/>
    <property type="molecule type" value="Genomic_DNA"/>
</dbReference>
<feature type="compositionally biased region" description="Acidic residues" evidence="1">
    <location>
        <begin position="102"/>
        <end position="111"/>
    </location>
</feature>
<feature type="compositionally biased region" description="Low complexity" evidence="1">
    <location>
        <begin position="91"/>
        <end position="101"/>
    </location>
</feature>
<proteinExistence type="predicted"/>
<feature type="region of interest" description="Disordered" evidence="1">
    <location>
        <begin position="73"/>
        <end position="111"/>
    </location>
</feature>
<evidence type="ECO:0000313" key="3">
    <source>
        <dbReference type="Proteomes" id="UP001446871"/>
    </source>
</evidence>
<name>A0ABR1TJP3_9PEZI</name>
<protein>
    <recommendedName>
        <fullName evidence="4">C2H2-type domain-containing protein</fullName>
    </recommendedName>
</protein>
<evidence type="ECO:0000313" key="2">
    <source>
        <dbReference type="EMBL" id="KAK8046860.1"/>
    </source>
</evidence>
<sequence>MSSNNQQGVTVWRCRHDGCNWQCTSRQVSLRRQEWTQHGINTPWVCYQPGCSRAGFGLISEEKIATHLEGHGITKEQNARPAPQAEIPNDEASPAAAAAEPEMAEEHDEDSVGVRVVTSLLLLLREINRMKLRNPEDFERSREFYAETIEEASNLLDGIKHRMDE</sequence>
<gene>
    <name evidence="2" type="ORF">PG996_014924</name>
</gene>
<dbReference type="Proteomes" id="UP001446871">
    <property type="component" value="Unassembled WGS sequence"/>
</dbReference>
<keyword evidence="3" id="KW-1185">Reference proteome</keyword>
<accession>A0ABR1TJP3</accession>
<evidence type="ECO:0000256" key="1">
    <source>
        <dbReference type="SAM" id="MobiDB-lite"/>
    </source>
</evidence>
<reference evidence="2 3" key="1">
    <citation type="submission" date="2023-01" db="EMBL/GenBank/DDBJ databases">
        <title>Analysis of 21 Apiospora genomes using comparative genomics revels a genus with tremendous synthesis potential of carbohydrate active enzymes and secondary metabolites.</title>
        <authorList>
            <person name="Sorensen T."/>
        </authorList>
    </citation>
    <scope>NUCLEOTIDE SEQUENCE [LARGE SCALE GENOMIC DNA]</scope>
    <source>
        <strain evidence="2 3">CBS 83171</strain>
    </source>
</reference>
<organism evidence="2 3">
    <name type="scientific">Apiospora saccharicola</name>
    <dbReference type="NCBI Taxonomy" id="335842"/>
    <lineage>
        <taxon>Eukaryota</taxon>
        <taxon>Fungi</taxon>
        <taxon>Dikarya</taxon>
        <taxon>Ascomycota</taxon>
        <taxon>Pezizomycotina</taxon>
        <taxon>Sordariomycetes</taxon>
        <taxon>Xylariomycetidae</taxon>
        <taxon>Amphisphaeriales</taxon>
        <taxon>Apiosporaceae</taxon>
        <taxon>Apiospora</taxon>
    </lineage>
</organism>
<evidence type="ECO:0008006" key="4">
    <source>
        <dbReference type="Google" id="ProtNLM"/>
    </source>
</evidence>